<dbReference type="Proteomes" id="UP000054166">
    <property type="component" value="Unassembled WGS sequence"/>
</dbReference>
<evidence type="ECO:0000313" key="2">
    <source>
        <dbReference type="Proteomes" id="UP000054166"/>
    </source>
</evidence>
<proteinExistence type="predicted"/>
<dbReference type="OrthoDB" id="2553626at2759"/>
<protein>
    <submittedName>
        <fullName evidence="1">Uncharacterized protein</fullName>
    </submittedName>
</protein>
<organism evidence="1 2">
    <name type="scientific">Piloderma croceum (strain F 1598)</name>
    <dbReference type="NCBI Taxonomy" id="765440"/>
    <lineage>
        <taxon>Eukaryota</taxon>
        <taxon>Fungi</taxon>
        <taxon>Dikarya</taxon>
        <taxon>Basidiomycota</taxon>
        <taxon>Agaricomycotina</taxon>
        <taxon>Agaricomycetes</taxon>
        <taxon>Agaricomycetidae</taxon>
        <taxon>Atheliales</taxon>
        <taxon>Atheliaceae</taxon>
        <taxon>Piloderma</taxon>
    </lineage>
</organism>
<reference evidence="2" key="2">
    <citation type="submission" date="2015-01" db="EMBL/GenBank/DDBJ databases">
        <title>Evolutionary Origins and Diversification of the Mycorrhizal Mutualists.</title>
        <authorList>
            <consortium name="DOE Joint Genome Institute"/>
            <consortium name="Mycorrhizal Genomics Consortium"/>
            <person name="Kohler A."/>
            <person name="Kuo A."/>
            <person name="Nagy L.G."/>
            <person name="Floudas D."/>
            <person name="Copeland A."/>
            <person name="Barry K.W."/>
            <person name="Cichocki N."/>
            <person name="Veneault-Fourrey C."/>
            <person name="LaButti K."/>
            <person name="Lindquist E.A."/>
            <person name="Lipzen A."/>
            <person name="Lundell T."/>
            <person name="Morin E."/>
            <person name="Murat C."/>
            <person name="Riley R."/>
            <person name="Ohm R."/>
            <person name="Sun H."/>
            <person name="Tunlid A."/>
            <person name="Henrissat B."/>
            <person name="Grigoriev I.V."/>
            <person name="Hibbett D.S."/>
            <person name="Martin F."/>
        </authorList>
    </citation>
    <scope>NUCLEOTIDE SEQUENCE [LARGE SCALE GENOMIC DNA]</scope>
    <source>
        <strain evidence="2">F 1598</strain>
    </source>
</reference>
<sequence>MYLLTSWWANRHPTHRHLRSYLRFLPPIHRNLRCTHDLFLLRNKDKDKEKLPSSNVNGIMSPLPPRKPPFLIPPLHHASLITPPILAPIPSSSVMTLSPSTNVGQMIPTHLVSSTYTMGGAVLPGYATSPLMDQSLQVSKATQTTKNAVRRYRTI</sequence>
<reference evidence="1 2" key="1">
    <citation type="submission" date="2014-04" db="EMBL/GenBank/DDBJ databases">
        <authorList>
            <consortium name="DOE Joint Genome Institute"/>
            <person name="Kuo A."/>
            <person name="Tarkka M."/>
            <person name="Buscot F."/>
            <person name="Kohler A."/>
            <person name="Nagy L.G."/>
            <person name="Floudas D."/>
            <person name="Copeland A."/>
            <person name="Barry K.W."/>
            <person name="Cichocki N."/>
            <person name="Veneault-Fourrey C."/>
            <person name="LaButti K."/>
            <person name="Lindquist E.A."/>
            <person name="Lipzen A."/>
            <person name="Lundell T."/>
            <person name="Morin E."/>
            <person name="Murat C."/>
            <person name="Sun H."/>
            <person name="Tunlid A."/>
            <person name="Henrissat B."/>
            <person name="Grigoriev I.V."/>
            <person name="Hibbett D.S."/>
            <person name="Martin F."/>
            <person name="Nordberg H.P."/>
            <person name="Cantor M.N."/>
            <person name="Hua S.X."/>
        </authorList>
    </citation>
    <scope>NUCLEOTIDE SEQUENCE [LARGE SCALE GENOMIC DNA]</scope>
    <source>
        <strain evidence="1 2">F 1598</strain>
    </source>
</reference>
<accession>A0A0C3EW06</accession>
<evidence type="ECO:0000313" key="1">
    <source>
        <dbReference type="EMBL" id="KIM72164.1"/>
    </source>
</evidence>
<dbReference type="HOGENOM" id="CLU_1696205_0_0_1"/>
<gene>
    <name evidence="1" type="ORF">PILCRDRAFT_745615</name>
</gene>
<keyword evidence="2" id="KW-1185">Reference proteome</keyword>
<name>A0A0C3EW06_PILCF</name>
<dbReference type="AlphaFoldDB" id="A0A0C3EW06"/>
<dbReference type="InParanoid" id="A0A0C3EW06"/>
<dbReference type="EMBL" id="KN833157">
    <property type="protein sequence ID" value="KIM72164.1"/>
    <property type="molecule type" value="Genomic_DNA"/>
</dbReference>